<evidence type="ECO:0000256" key="1">
    <source>
        <dbReference type="ARBA" id="ARBA00000085"/>
    </source>
</evidence>
<evidence type="ECO:0000313" key="18">
    <source>
        <dbReference type="Proteomes" id="UP000620266"/>
    </source>
</evidence>
<dbReference type="PROSITE" id="PS50109">
    <property type="entry name" value="HIS_KIN"/>
    <property type="match status" value="1"/>
</dbReference>
<comment type="subcellular location">
    <subcellularLocation>
        <location evidence="2">Cell membrane</location>
    </subcellularLocation>
</comment>
<dbReference type="Gene3D" id="3.30.565.10">
    <property type="entry name" value="Histidine kinase-like ATPase, C-terminal domain"/>
    <property type="match status" value="1"/>
</dbReference>
<dbReference type="SMART" id="SM00091">
    <property type="entry name" value="PAS"/>
    <property type="match status" value="3"/>
</dbReference>
<evidence type="ECO:0000259" key="16">
    <source>
        <dbReference type="PROSITE" id="PS50113"/>
    </source>
</evidence>
<dbReference type="InterPro" id="IPR005467">
    <property type="entry name" value="His_kinase_dom"/>
</dbReference>
<evidence type="ECO:0000313" key="17">
    <source>
        <dbReference type="EMBL" id="GGB95673.1"/>
    </source>
</evidence>
<dbReference type="PRINTS" id="PR00344">
    <property type="entry name" value="BCTRLSENSOR"/>
</dbReference>
<dbReference type="Pfam" id="PF08447">
    <property type="entry name" value="PAS_3"/>
    <property type="match status" value="1"/>
</dbReference>
<evidence type="ECO:0000256" key="7">
    <source>
        <dbReference type="ARBA" id="ARBA00022741"/>
    </source>
</evidence>
<organism evidence="17 18">
    <name type="scientific">Oxalicibacterium flavum</name>
    <dbReference type="NCBI Taxonomy" id="179467"/>
    <lineage>
        <taxon>Bacteria</taxon>
        <taxon>Pseudomonadati</taxon>
        <taxon>Pseudomonadota</taxon>
        <taxon>Betaproteobacteria</taxon>
        <taxon>Burkholderiales</taxon>
        <taxon>Oxalobacteraceae</taxon>
        <taxon>Oxalicibacterium</taxon>
    </lineage>
</organism>
<proteinExistence type="predicted"/>
<dbReference type="GO" id="GO:0009927">
    <property type="term" value="F:histidine phosphotransfer kinase activity"/>
    <property type="evidence" value="ECO:0007669"/>
    <property type="project" value="TreeGrafter"/>
</dbReference>
<dbReference type="InterPro" id="IPR003661">
    <property type="entry name" value="HisK_dim/P_dom"/>
</dbReference>
<dbReference type="SMART" id="SM00387">
    <property type="entry name" value="HATPase_c"/>
    <property type="match status" value="1"/>
</dbReference>
<dbReference type="Gene3D" id="3.30.450.20">
    <property type="entry name" value="PAS domain"/>
    <property type="match status" value="3"/>
</dbReference>
<dbReference type="Proteomes" id="UP000620266">
    <property type="component" value="Unassembled WGS sequence"/>
</dbReference>
<dbReference type="SMART" id="SM00086">
    <property type="entry name" value="PAC"/>
    <property type="match status" value="3"/>
</dbReference>
<name>A0A8J2XUL5_9BURK</name>
<dbReference type="CDD" id="cd00082">
    <property type="entry name" value="HisKA"/>
    <property type="match status" value="1"/>
</dbReference>
<evidence type="ECO:0000256" key="4">
    <source>
        <dbReference type="ARBA" id="ARBA00022475"/>
    </source>
</evidence>
<keyword evidence="5 12" id="KW-0597">Phosphoprotein</keyword>
<dbReference type="Pfam" id="PF13426">
    <property type="entry name" value="PAS_9"/>
    <property type="match status" value="1"/>
</dbReference>
<sequence length="1019" mass="112540">MSGNGASEKIRVLLVGLACAPWPALRQLLGSERFLFSEVLSLAAMPDAVGALDVVLTDSAWLARQPLAARHAFSRCVAHAAAVVMLGDADTQDEPLPCGRVLRAPAEDMALAQLLAAIGDDLLGRPLPVALVASPPEAVAARTREVEAARCTPLILNAGELSHLRQAADCAALIVEIAPRDADLVAAARKAAVRLRLPLFFLASAESRQASSETGVDDEFWLDSPAAAGQLAALLRPIVRAARARRRCEELHSRQLEMQRQKMDTLHGAADQHAIISMTDTAGRIIYANDRFCALSGYGREELLGATHGKLRSGRHSDEFYTDLWRTITHGGTWRGEFCNRKKNGELYWVSATIMPVVDEAGKPLRYVSIRTDITLLKQTQDELFLSRQKARDDARQVRGVFDKLPAGIFWKDRELRYQGANRRFLNDFGIGSLTQLEGREDAELLAPEIAAIYREPSRAVLESGRPLPPFEARVELSRGECWLRIGIMPQLDAEGRVVGIVGAHLDITDLKAIELELQESTQRYKFFVDNVEEGIVVCDRGIIVDASDRWFELFRCRREDAVGRPVMSFTAASVVPMALQLIESKWAEPYESMMLRHDGTTFPAIVRGRNLLFGGRELRLTTVLDISRQKEIELAVQAAKQEAERANRAKTEFLSSMSHELRTPMNAIFGFAQILEFDERLNADQQDSVQEILKAGRHLLGLINGVLDLSKIESGHMSLSIETVLLDQVIDECDHLLRPLASERQISLHMPTAPMAAVLADRVRLKQVLLNLLSNAIKYNRQQGEVRLTVEADGPRFRIAVADTGNGIAPENLARLFQPFNRLGEEHGKIEGTGIGLVISRRLIEAMGGTIAVDSTPGTGSRFWIELPQAEPEMAGLQEQVLRHGAKSEGYDQEQILYIDDNPVNLKLVTQMLGKLRNTLLVTAHTPELGIELARSRKPSLILLDINMPGMDGYEVLQVLKADLRLRHVPVIAVSANAMPKDIERGIAAGFADYLTKPIDVGRFLESIDTHRLQGAST</sequence>
<dbReference type="Gene3D" id="3.40.50.2300">
    <property type="match status" value="1"/>
</dbReference>
<dbReference type="InterPro" id="IPR003594">
    <property type="entry name" value="HATPase_dom"/>
</dbReference>
<dbReference type="InterPro" id="IPR036097">
    <property type="entry name" value="HisK_dim/P_sf"/>
</dbReference>
<evidence type="ECO:0000256" key="9">
    <source>
        <dbReference type="ARBA" id="ARBA00022840"/>
    </source>
</evidence>
<keyword evidence="18" id="KW-1185">Reference proteome</keyword>
<evidence type="ECO:0000256" key="10">
    <source>
        <dbReference type="ARBA" id="ARBA00023012"/>
    </source>
</evidence>
<dbReference type="FunFam" id="3.30.565.10:FF:000023">
    <property type="entry name" value="PAS domain-containing sensor histidine kinase"/>
    <property type="match status" value="1"/>
</dbReference>
<dbReference type="InterPro" id="IPR000014">
    <property type="entry name" value="PAS"/>
</dbReference>
<feature type="domain" description="Response regulatory" evidence="14">
    <location>
        <begin position="896"/>
        <end position="1013"/>
    </location>
</feature>
<feature type="domain" description="PAS" evidence="15">
    <location>
        <begin position="276"/>
        <end position="305"/>
    </location>
</feature>
<evidence type="ECO:0000256" key="11">
    <source>
        <dbReference type="ARBA" id="ARBA00023136"/>
    </source>
</evidence>
<dbReference type="SUPFAM" id="SSF52172">
    <property type="entry name" value="CheY-like"/>
    <property type="match status" value="1"/>
</dbReference>
<dbReference type="PANTHER" id="PTHR43047">
    <property type="entry name" value="TWO-COMPONENT HISTIDINE PROTEIN KINASE"/>
    <property type="match status" value="1"/>
</dbReference>
<keyword evidence="10" id="KW-0902">Two-component regulatory system</keyword>
<dbReference type="InterPro" id="IPR035965">
    <property type="entry name" value="PAS-like_dom_sf"/>
</dbReference>
<dbReference type="RefSeq" id="WP_188394235.1">
    <property type="nucleotide sequence ID" value="NZ_BMCG01000001.1"/>
</dbReference>
<evidence type="ECO:0000256" key="5">
    <source>
        <dbReference type="ARBA" id="ARBA00022553"/>
    </source>
</evidence>
<dbReference type="EMBL" id="BMCG01000001">
    <property type="protein sequence ID" value="GGB95673.1"/>
    <property type="molecule type" value="Genomic_DNA"/>
</dbReference>
<dbReference type="CDD" id="cd16922">
    <property type="entry name" value="HATPase_EvgS-ArcB-TorS-like"/>
    <property type="match status" value="1"/>
</dbReference>
<dbReference type="InterPro" id="IPR011006">
    <property type="entry name" value="CheY-like_superfamily"/>
</dbReference>
<dbReference type="InterPro" id="IPR001610">
    <property type="entry name" value="PAC"/>
</dbReference>
<dbReference type="Pfam" id="PF00512">
    <property type="entry name" value="HisKA"/>
    <property type="match status" value="1"/>
</dbReference>
<evidence type="ECO:0000256" key="8">
    <source>
        <dbReference type="ARBA" id="ARBA00022777"/>
    </source>
</evidence>
<accession>A0A8J2XUL5</accession>
<evidence type="ECO:0000259" key="15">
    <source>
        <dbReference type="PROSITE" id="PS50112"/>
    </source>
</evidence>
<evidence type="ECO:0000259" key="14">
    <source>
        <dbReference type="PROSITE" id="PS50110"/>
    </source>
</evidence>
<dbReference type="SUPFAM" id="SSF47384">
    <property type="entry name" value="Homodimeric domain of signal transducing histidine kinase"/>
    <property type="match status" value="1"/>
</dbReference>
<dbReference type="InterPro" id="IPR013656">
    <property type="entry name" value="PAS_4"/>
</dbReference>
<comment type="catalytic activity">
    <reaction evidence="1">
        <text>ATP + protein L-histidine = ADP + protein N-phospho-L-histidine.</text>
        <dbReference type="EC" id="2.7.13.3"/>
    </reaction>
</comment>
<evidence type="ECO:0000259" key="13">
    <source>
        <dbReference type="PROSITE" id="PS50109"/>
    </source>
</evidence>
<reference evidence="17" key="2">
    <citation type="submission" date="2020-09" db="EMBL/GenBank/DDBJ databases">
        <authorList>
            <person name="Sun Q."/>
            <person name="Sedlacek I."/>
        </authorList>
    </citation>
    <scope>NUCLEOTIDE SEQUENCE</scope>
    <source>
        <strain evidence="17">CCM 7086</strain>
    </source>
</reference>
<keyword evidence="7" id="KW-0547">Nucleotide-binding</keyword>
<dbReference type="GO" id="GO:0005886">
    <property type="term" value="C:plasma membrane"/>
    <property type="evidence" value="ECO:0007669"/>
    <property type="project" value="UniProtKB-SubCell"/>
</dbReference>
<gene>
    <name evidence="17" type="ORF">GCM10007205_01140</name>
</gene>
<keyword evidence="11" id="KW-0472">Membrane</keyword>
<keyword evidence="4" id="KW-1003">Cell membrane</keyword>
<dbReference type="InterPro" id="IPR001789">
    <property type="entry name" value="Sig_transdc_resp-reg_receiver"/>
</dbReference>
<dbReference type="PROSITE" id="PS50110">
    <property type="entry name" value="RESPONSE_REGULATORY"/>
    <property type="match status" value="1"/>
</dbReference>
<dbReference type="PROSITE" id="PS50113">
    <property type="entry name" value="PAC"/>
    <property type="match status" value="2"/>
</dbReference>
<keyword evidence="8" id="KW-0418">Kinase</keyword>
<dbReference type="InterPro" id="IPR000700">
    <property type="entry name" value="PAS-assoc_C"/>
</dbReference>
<keyword evidence="6" id="KW-0808">Transferase</keyword>
<feature type="domain" description="PAC" evidence="16">
    <location>
        <begin position="334"/>
        <end position="386"/>
    </location>
</feature>
<dbReference type="Gene3D" id="1.10.287.130">
    <property type="match status" value="1"/>
</dbReference>
<keyword evidence="9" id="KW-0067">ATP-binding</keyword>
<dbReference type="SMART" id="SM00388">
    <property type="entry name" value="HisKA"/>
    <property type="match status" value="1"/>
</dbReference>
<dbReference type="Pfam" id="PF08448">
    <property type="entry name" value="PAS_4"/>
    <property type="match status" value="1"/>
</dbReference>
<dbReference type="SUPFAM" id="SSF55874">
    <property type="entry name" value="ATPase domain of HSP90 chaperone/DNA topoisomerase II/histidine kinase"/>
    <property type="match status" value="1"/>
</dbReference>
<feature type="domain" description="Histidine kinase" evidence="13">
    <location>
        <begin position="657"/>
        <end position="872"/>
    </location>
</feature>
<evidence type="ECO:0000256" key="6">
    <source>
        <dbReference type="ARBA" id="ARBA00022679"/>
    </source>
</evidence>
<dbReference type="Pfam" id="PF02518">
    <property type="entry name" value="HATPase_c"/>
    <property type="match status" value="1"/>
</dbReference>
<evidence type="ECO:0000256" key="3">
    <source>
        <dbReference type="ARBA" id="ARBA00012438"/>
    </source>
</evidence>
<evidence type="ECO:0000256" key="12">
    <source>
        <dbReference type="PROSITE-ProRule" id="PRU00169"/>
    </source>
</evidence>
<evidence type="ECO:0000256" key="2">
    <source>
        <dbReference type="ARBA" id="ARBA00004236"/>
    </source>
</evidence>
<dbReference type="AlphaFoldDB" id="A0A8J2XUL5"/>
<comment type="caution">
    <text evidence="17">The sequence shown here is derived from an EMBL/GenBank/DDBJ whole genome shotgun (WGS) entry which is preliminary data.</text>
</comment>
<dbReference type="InterPro" id="IPR013655">
    <property type="entry name" value="PAS_fold_3"/>
</dbReference>
<feature type="modified residue" description="4-aspartylphosphate" evidence="12">
    <location>
        <position position="946"/>
    </location>
</feature>
<dbReference type="InterPro" id="IPR036890">
    <property type="entry name" value="HATPase_C_sf"/>
</dbReference>
<protein>
    <recommendedName>
        <fullName evidence="3">histidine kinase</fullName>
        <ecNumber evidence="3">2.7.13.3</ecNumber>
    </recommendedName>
</protein>
<dbReference type="PROSITE" id="PS50112">
    <property type="entry name" value="PAS"/>
    <property type="match status" value="1"/>
</dbReference>
<dbReference type="InterPro" id="IPR004358">
    <property type="entry name" value="Sig_transdc_His_kin-like_C"/>
</dbReference>
<dbReference type="Pfam" id="PF00072">
    <property type="entry name" value="Response_reg"/>
    <property type="match status" value="1"/>
</dbReference>
<dbReference type="SMART" id="SM00448">
    <property type="entry name" value="REC"/>
    <property type="match status" value="1"/>
</dbReference>
<dbReference type="PANTHER" id="PTHR43047:SF72">
    <property type="entry name" value="OSMOSENSING HISTIDINE PROTEIN KINASE SLN1"/>
    <property type="match status" value="1"/>
</dbReference>
<feature type="domain" description="PAC" evidence="16">
    <location>
        <begin position="469"/>
        <end position="520"/>
    </location>
</feature>
<reference evidence="17" key="1">
    <citation type="journal article" date="2014" name="Int. J. Syst. Evol. Microbiol.">
        <title>Complete genome sequence of Corynebacterium casei LMG S-19264T (=DSM 44701T), isolated from a smear-ripened cheese.</title>
        <authorList>
            <consortium name="US DOE Joint Genome Institute (JGI-PGF)"/>
            <person name="Walter F."/>
            <person name="Albersmeier A."/>
            <person name="Kalinowski J."/>
            <person name="Ruckert C."/>
        </authorList>
    </citation>
    <scope>NUCLEOTIDE SEQUENCE</scope>
    <source>
        <strain evidence="17">CCM 7086</strain>
    </source>
</reference>
<dbReference type="GO" id="GO:0000155">
    <property type="term" value="F:phosphorelay sensor kinase activity"/>
    <property type="evidence" value="ECO:0007669"/>
    <property type="project" value="InterPro"/>
</dbReference>
<dbReference type="GO" id="GO:0005524">
    <property type="term" value="F:ATP binding"/>
    <property type="evidence" value="ECO:0007669"/>
    <property type="project" value="UniProtKB-KW"/>
</dbReference>
<dbReference type="EC" id="2.7.13.3" evidence="3"/>
<dbReference type="SUPFAM" id="SSF55785">
    <property type="entry name" value="PYP-like sensor domain (PAS domain)"/>
    <property type="match status" value="3"/>
</dbReference>
<dbReference type="CDD" id="cd00130">
    <property type="entry name" value="PAS"/>
    <property type="match status" value="2"/>
</dbReference>
<dbReference type="NCBIfam" id="TIGR00229">
    <property type="entry name" value="sensory_box"/>
    <property type="match status" value="2"/>
</dbReference>